<feature type="coiled-coil region" evidence="1">
    <location>
        <begin position="72"/>
        <end position="99"/>
    </location>
</feature>
<keyword evidence="1" id="KW-0175">Coiled coil</keyword>
<reference evidence="3 4" key="1">
    <citation type="journal article" date="2014" name="Mol. Plant">
        <title>Chromosome Scale Genome Assembly and Transcriptome Profiling of Nannochloropsis gaditana in Nitrogen Depletion.</title>
        <authorList>
            <person name="Corteggiani Carpinelli E."/>
            <person name="Telatin A."/>
            <person name="Vitulo N."/>
            <person name="Forcato C."/>
            <person name="D'Angelo M."/>
            <person name="Schiavon R."/>
            <person name="Vezzi A."/>
            <person name="Giacometti G.M."/>
            <person name="Morosinotto T."/>
            <person name="Valle G."/>
        </authorList>
    </citation>
    <scope>NUCLEOTIDE SEQUENCE [LARGE SCALE GENOMIC DNA]</scope>
    <source>
        <strain evidence="3 4">B-31</strain>
    </source>
</reference>
<name>W7TJ09_9STRA</name>
<organism evidence="3 4">
    <name type="scientific">Nannochloropsis gaditana</name>
    <dbReference type="NCBI Taxonomy" id="72520"/>
    <lineage>
        <taxon>Eukaryota</taxon>
        <taxon>Sar</taxon>
        <taxon>Stramenopiles</taxon>
        <taxon>Ochrophyta</taxon>
        <taxon>Eustigmatophyceae</taxon>
        <taxon>Eustigmatales</taxon>
        <taxon>Monodopsidaceae</taxon>
        <taxon>Nannochloropsis</taxon>
    </lineage>
</organism>
<dbReference type="EMBL" id="AZIL01000780">
    <property type="protein sequence ID" value="EWM26027.1"/>
    <property type="molecule type" value="Genomic_DNA"/>
</dbReference>
<evidence type="ECO:0000313" key="4">
    <source>
        <dbReference type="Proteomes" id="UP000019335"/>
    </source>
</evidence>
<evidence type="ECO:0000256" key="2">
    <source>
        <dbReference type="SAM" id="MobiDB-lite"/>
    </source>
</evidence>
<evidence type="ECO:0000313" key="3">
    <source>
        <dbReference type="EMBL" id="EWM26027.1"/>
    </source>
</evidence>
<feature type="compositionally biased region" description="Basic residues" evidence="2">
    <location>
        <begin position="1"/>
        <end position="10"/>
    </location>
</feature>
<protein>
    <submittedName>
        <fullName evidence="3">Uncharacterized protein</fullName>
    </submittedName>
</protein>
<comment type="caution">
    <text evidence="3">The sequence shown here is derived from an EMBL/GenBank/DDBJ whole genome shotgun (WGS) entry which is preliminary data.</text>
</comment>
<feature type="compositionally biased region" description="Basic and acidic residues" evidence="2">
    <location>
        <begin position="128"/>
        <end position="145"/>
    </location>
</feature>
<proteinExistence type="predicted"/>
<dbReference type="AlphaFoldDB" id="W7TJ09"/>
<gene>
    <name evidence="3" type="ORF">Naga_100629g6</name>
</gene>
<dbReference type="Proteomes" id="UP000019335">
    <property type="component" value="Chromosome 9"/>
</dbReference>
<evidence type="ECO:0000256" key="1">
    <source>
        <dbReference type="SAM" id="Coils"/>
    </source>
</evidence>
<sequence>MRRRRGRRRRTGEEMQAIAEGHSQEANPRAASENPHISNDLGTCTCTRRCAGIKHAVKEGLGLLEIQPKGLAEMSVNSIEREEDRLEDAAKKRECMDVAGDTTRDSPEDWFFRGGGGRLRARLGGPLRTDKRKTTEKKEGVRQEGRGTLIPTLPGLAGRSSQKSLRAARTLMARNTAQTKRCGCTKYPQSSPFRSPPLGR</sequence>
<feature type="region of interest" description="Disordered" evidence="2">
    <location>
        <begin position="124"/>
        <end position="200"/>
    </location>
</feature>
<feature type="region of interest" description="Disordered" evidence="2">
    <location>
        <begin position="1"/>
        <end position="38"/>
    </location>
</feature>
<keyword evidence="4" id="KW-1185">Reference proteome</keyword>
<accession>W7TJ09</accession>